<name>T1JLF8_STRMM</name>
<feature type="signal peptide" evidence="1">
    <location>
        <begin position="1"/>
        <end position="24"/>
    </location>
</feature>
<keyword evidence="1" id="KW-0732">Signal</keyword>
<feature type="chain" id="PRO_5004579769" description="Pro-corazonin" evidence="1">
    <location>
        <begin position="25"/>
        <end position="78"/>
    </location>
</feature>
<reference evidence="3" key="1">
    <citation type="submission" date="2011-05" db="EMBL/GenBank/DDBJ databases">
        <authorList>
            <person name="Richards S.R."/>
            <person name="Qu J."/>
            <person name="Jiang H."/>
            <person name="Jhangiani S.N."/>
            <person name="Agravi P."/>
            <person name="Goodspeed R."/>
            <person name="Gross S."/>
            <person name="Mandapat C."/>
            <person name="Jackson L."/>
            <person name="Mathew T."/>
            <person name="Pu L."/>
            <person name="Thornton R."/>
            <person name="Saada N."/>
            <person name="Wilczek-Boney K.B."/>
            <person name="Lee S."/>
            <person name="Kovar C."/>
            <person name="Wu Y."/>
            <person name="Scherer S.E."/>
            <person name="Worley K.C."/>
            <person name="Muzny D.M."/>
            <person name="Gibbs R."/>
        </authorList>
    </citation>
    <scope>NUCLEOTIDE SEQUENCE</scope>
    <source>
        <strain evidence="3">Brora</strain>
    </source>
</reference>
<evidence type="ECO:0000313" key="2">
    <source>
        <dbReference type="EnsemblMetazoa" id="SMAR014688-PA"/>
    </source>
</evidence>
<proteinExistence type="predicted"/>
<evidence type="ECO:0000313" key="3">
    <source>
        <dbReference type="Proteomes" id="UP000014500"/>
    </source>
</evidence>
<keyword evidence="3" id="KW-1185">Reference proteome</keyword>
<protein>
    <recommendedName>
        <fullName evidence="4">Pro-corazonin</fullName>
    </recommendedName>
</protein>
<reference evidence="2" key="2">
    <citation type="submission" date="2015-02" db="UniProtKB">
        <authorList>
            <consortium name="EnsemblMetazoa"/>
        </authorList>
    </citation>
    <scope>IDENTIFICATION</scope>
</reference>
<evidence type="ECO:0000256" key="1">
    <source>
        <dbReference type="SAM" id="SignalP"/>
    </source>
</evidence>
<dbReference type="Proteomes" id="UP000014500">
    <property type="component" value="Unassembled WGS sequence"/>
</dbReference>
<evidence type="ECO:0008006" key="4">
    <source>
        <dbReference type="Google" id="ProtNLM"/>
    </source>
</evidence>
<organism evidence="2 3">
    <name type="scientific">Strigamia maritima</name>
    <name type="common">European centipede</name>
    <name type="synonym">Geophilus maritimus</name>
    <dbReference type="NCBI Taxonomy" id="126957"/>
    <lineage>
        <taxon>Eukaryota</taxon>
        <taxon>Metazoa</taxon>
        <taxon>Ecdysozoa</taxon>
        <taxon>Arthropoda</taxon>
        <taxon>Myriapoda</taxon>
        <taxon>Chilopoda</taxon>
        <taxon>Pleurostigmophora</taxon>
        <taxon>Geophilomorpha</taxon>
        <taxon>Linotaeniidae</taxon>
        <taxon>Strigamia</taxon>
    </lineage>
</organism>
<dbReference type="EMBL" id="JH431512">
    <property type="status" value="NOT_ANNOTATED_CDS"/>
    <property type="molecule type" value="Genomic_DNA"/>
</dbReference>
<accession>T1JLF8</accession>
<dbReference type="AlphaFoldDB" id="T1JLF8"/>
<sequence length="78" mass="8921">MGFQKTKLLLIVASILVFIICTSGQTFQYSKGWEPGRKRAVDRSYQVRDWDAGRKRENIRGLDSSTAWILGLKRAAFN</sequence>
<dbReference type="HOGENOM" id="CLU_2629035_0_0_1"/>
<dbReference type="EnsemblMetazoa" id="SMAR014688-RA">
    <property type="protein sequence ID" value="SMAR014688-PA"/>
    <property type="gene ID" value="SMAR014688"/>
</dbReference>